<dbReference type="PANTHER" id="PTHR45527">
    <property type="entry name" value="NONRIBOSOMAL PEPTIDE SYNTHETASE"/>
    <property type="match status" value="1"/>
</dbReference>
<dbReference type="FunFam" id="3.30.559.30:FF:000006">
    <property type="entry name" value="Yersiniabactin polyketide/non-ribosomal peptide synthetase"/>
    <property type="match status" value="1"/>
</dbReference>
<dbReference type="Gene3D" id="3.30.559.30">
    <property type="entry name" value="Nonribosomal peptide synthetase, condensation domain"/>
    <property type="match status" value="2"/>
</dbReference>
<dbReference type="EMBL" id="CAJNOM010000619">
    <property type="protein sequence ID" value="CAF1524168.1"/>
    <property type="molecule type" value="Genomic_DNA"/>
</dbReference>
<dbReference type="GO" id="GO:0044550">
    <property type="term" value="P:secondary metabolite biosynthetic process"/>
    <property type="evidence" value="ECO:0007669"/>
    <property type="project" value="TreeGrafter"/>
</dbReference>
<feature type="domain" description="Condensation" evidence="6">
    <location>
        <begin position="1608"/>
        <end position="1913"/>
    </location>
</feature>
<dbReference type="FunFam" id="3.40.50.980:FF:000001">
    <property type="entry name" value="Non-ribosomal peptide synthetase"/>
    <property type="match status" value="1"/>
</dbReference>
<evidence type="ECO:0000259" key="5">
    <source>
        <dbReference type="Pfam" id="PF00501"/>
    </source>
</evidence>
<dbReference type="OrthoDB" id="416786at2759"/>
<evidence type="ECO:0000313" key="10">
    <source>
        <dbReference type="Proteomes" id="UP000663877"/>
    </source>
</evidence>
<dbReference type="PANTHER" id="PTHR45527:SF10">
    <property type="entry name" value="PYOCHELIN SYNTHASE PCHF"/>
    <property type="match status" value="1"/>
</dbReference>
<dbReference type="GO" id="GO:0005737">
    <property type="term" value="C:cytoplasm"/>
    <property type="evidence" value="ECO:0007669"/>
    <property type="project" value="TreeGrafter"/>
</dbReference>
<evidence type="ECO:0000313" key="7">
    <source>
        <dbReference type="EMBL" id="CAF1233842.1"/>
    </source>
</evidence>
<feature type="domain" description="AMP-dependent synthetase/ligase" evidence="5">
    <location>
        <begin position="504"/>
        <end position="854"/>
    </location>
</feature>
<dbReference type="SUPFAM" id="SSF56801">
    <property type="entry name" value="Acetyl-CoA synthetase-like"/>
    <property type="match status" value="1"/>
</dbReference>
<evidence type="ECO:0000313" key="8">
    <source>
        <dbReference type="EMBL" id="CAF1524168.1"/>
    </source>
</evidence>
<dbReference type="Gene3D" id="3.40.50.12780">
    <property type="entry name" value="N-terminal domain of ligase-like"/>
    <property type="match status" value="1"/>
</dbReference>
<dbReference type="InterPro" id="IPR001242">
    <property type="entry name" value="Condensation_dom"/>
</dbReference>
<dbReference type="Gene3D" id="1.10.1200.10">
    <property type="entry name" value="ACP-like"/>
    <property type="match status" value="1"/>
</dbReference>
<dbReference type="InterPro" id="IPR036736">
    <property type="entry name" value="ACP-like_sf"/>
</dbReference>
<organism evidence="7 10">
    <name type="scientific">Adineta steineri</name>
    <dbReference type="NCBI Taxonomy" id="433720"/>
    <lineage>
        <taxon>Eukaryota</taxon>
        <taxon>Metazoa</taxon>
        <taxon>Spiralia</taxon>
        <taxon>Gnathifera</taxon>
        <taxon>Rotifera</taxon>
        <taxon>Eurotatoria</taxon>
        <taxon>Bdelloidea</taxon>
        <taxon>Adinetida</taxon>
        <taxon>Adinetidae</taxon>
        <taxon>Adineta</taxon>
    </lineage>
</organism>
<dbReference type="GO" id="GO:0031177">
    <property type="term" value="F:phosphopantetheine binding"/>
    <property type="evidence" value="ECO:0007669"/>
    <property type="project" value="TreeGrafter"/>
</dbReference>
<dbReference type="Pfam" id="PF00501">
    <property type="entry name" value="AMP-binding"/>
    <property type="match status" value="1"/>
</dbReference>
<dbReference type="InterPro" id="IPR020459">
    <property type="entry name" value="AMP-binding"/>
</dbReference>
<dbReference type="InterPro" id="IPR000873">
    <property type="entry name" value="AMP-dep_synth/lig_dom"/>
</dbReference>
<dbReference type="GO" id="GO:0016491">
    <property type="term" value="F:oxidoreductase activity"/>
    <property type="evidence" value="ECO:0007669"/>
    <property type="project" value="InterPro"/>
</dbReference>
<dbReference type="Gene3D" id="3.40.109.10">
    <property type="entry name" value="NADH Oxidase"/>
    <property type="match status" value="1"/>
</dbReference>
<evidence type="ECO:0000313" key="9">
    <source>
        <dbReference type="Proteomes" id="UP000663832"/>
    </source>
</evidence>
<evidence type="ECO:0000256" key="3">
    <source>
        <dbReference type="ARBA" id="ARBA00022598"/>
    </source>
</evidence>
<dbReference type="SUPFAM" id="SSF47336">
    <property type="entry name" value="ACP-like"/>
    <property type="match status" value="1"/>
</dbReference>
<dbReference type="Gene3D" id="3.30.300.30">
    <property type="match status" value="2"/>
</dbReference>
<dbReference type="PRINTS" id="PR00154">
    <property type="entry name" value="AMPBINDING"/>
</dbReference>
<dbReference type="InterPro" id="IPR010071">
    <property type="entry name" value="AA_adenyl_dom"/>
</dbReference>
<dbReference type="InterPro" id="IPR045851">
    <property type="entry name" value="AMP-bd_C_sf"/>
</dbReference>
<protein>
    <submittedName>
        <fullName evidence="7">Uncharacterized protein</fullName>
    </submittedName>
</protein>
<dbReference type="Gene3D" id="3.30.559.10">
    <property type="entry name" value="Chloramphenicol acetyltransferase-like domain"/>
    <property type="match status" value="2"/>
</dbReference>
<dbReference type="SUPFAM" id="SSF52777">
    <property type="entry name" value="CoA-dependent acyltransferases"/>
    <property type="match status" value="4"/>
</dbReference>
<evidence type="ECO:0000256" key="1">
    <source>
        <dbReference type="ARBA" id="ARBA00022450"/>
    </source>
</evidence>
<accession>A0A814YRX8</accession>
<evidence type="ECO:0000256" key="2">
    <source>
        <dbReference type="ARBA" id="ARBA00022553"/>
    </source>
</evidence>
<gene>
    <name evidence="7" type="ORF">BJG266_LOCUS28667</name>
    <name evidence="8" type="ORF">QVE165_LOCUS45009</name>
</gene>
<dbReference type="CDD" id="cd19535">
    <property type="entry name" value="Cyc_NRPS"/>
    <property type="match status" value="1"/>
</dbReference>
<dbReference type="InterPro" id="IPR000415">
    <property type="entry name" value="Nitroreductase-like"/>
</dbReference>
<keyword evidence="1" id="KW-0596">Phosphopantetheine</keyword>
<dbReference type="InterPro" id="IPR023213">
    <property type="entry name" value="CAT-like_dom_sf"/>
</dbReference>
<dbReference type="FunFam" id="3.40.50.12780:FF:000012">
    <property type="entry name" value="Non-ribosomal peptide synthetase"/>
    <property type="match status" value="1"/>
</dbReference>
<keyword evidence="2" id="KW-0597">Phosphoprotein</keyword>
<dbReference type="GO" id="GO:0016874">
    <property type="term" value="F:ligase activity"/>
    <property type="evidence" value="ECO:0007669"/>
    <property type="project" value="UniProtKB-KW"/>
</dbReference>
<dbReference type="InterPro" id="IPR057737">
    <property type="entry name" value="Condensation_MtbB-like"/>
</dbReference>
<dbReference type="Pfam" id="PF00668">
    <property type="entry name" value="Condensation"/>
    <property type="match status" value="2"/>
</dbReference>
<sequence>MSSTLDVILIDNNLATSQHNFTSKTDETASYQSFPTTEIQQAYLFGRSGYVELGQVSCYSYEEFDLLSQFDIERLEQAWNHLIHRHEALRTIFISDTEQQLLKITPYYTIPIVDLSNTKLIKDELIKRRKQLSHQIRPANQWPLFDIQVTCFINDSTRHLRIHIGFDLLIMDLWSANIIFSELYQLYCCPHVILPTIDYSFRDYILAQNQIKTTSVYQVDKKYWIDRLHSFPLGPSLPLRCLPTELKIQKFVRLQRTLDQSVWSQLKERISSTQLSPAGFLTSIYAIVLAKWNGNRHFSINLPIFNRLPIHPQVNHIAGDFTSVIPLEVNLQEKQTFRQFFHTIQKQLWNDLAHMSYDGVSFIRDLMHINKTREIVLPIVFMCGLFHSDSKQNTNKLRDLFEKTSVYGISQTPQVYLDNQIYEEDGQLVIRWDHVESLFPISMIDDMQSVFIDLLTRLATSSEMWQESVSVLLPVEQLQRRFIFVETKWKSDIEAQLIHTLVIDQAQQTPNAWAIISSQENLTYEQLMNRVYSLAYHLQQQHEINSNQLIAILMTKGWEQIVACLAVLVSGGAYLPLDVDSPYDRLCSLVEETNIHIILTQSHCQHRFPHLTTIPVDTFTTDDNYPTPFPIKHQLSTDLAYVIYTSGSTGKPKGVMVSHQAVLNTILDMNSRLEISTNDRIFALSHLNFDLSVYDIFGMLIAGGTIVIPNHEDYKNPQHWYDMIIKHHVTIWNSVPMLMQMFVEHLKHTNNHNNQLRHILLSGDWIPVSLPESIKTTFGEQVTITSLGGATEASIWSIAFTLPKEIPQEWKSIPYGIPLRNQQYYVYDIHLDDCPEWVIGELYIGGEGLANGYWNDQEKTQSSFIIHPLTNERLYRTGDYGRFVPNGYIEFTGRKDFQVKVHGHRIELGEIEHHLQQHPDIQQAIVNIDDKSQHLIGYIIPKKYSIDSEENDSTEMLITDPIERINLKLARHSIRHQKKIEKSFALIKPKLTETLINTYYMRKSYRQFINETIERSTIEKLLKNCHNSSNHEKISLSHLDSDILSQLLAVLTPISISDKDLPKYRYASIDDLYPVQVYVELPTSTDNILPSVYYHNPDEHTLELISTHINNDMMNIRLHLVGRSSVIAPRYGKKLGSQFCMLETGYIMGLLEKEGSRLGLTFSTNIHNESITRDILNIDENDTHCCFKISSSEQHISTNVQNDSYQCIIYLKSVNNNKDQWFIYNNEDDTITPFDVETATTQEEIPLFFDDDDDTKIIFHDCQCAIFFIGRSEHTLNIGKMSHLLMGHGLEINIGMCPIGTRMSFPKQINDVLDTILIREKLNGSNILHTLLIGKITNKQKSEHTISKVKSMPNWSETLRIYLKKKLPMYMVPSHFMSVSSFPLSPNGKIDRKALPEISLSVLQQEDTYNAPNTELEKTIANIWQEILYTDRLIIQHGELESNKLPSIANVSDIDRQTSFLISTTTNFFSVGGNSLLLVEIYQHYQSKFNFEREALSIRPFFDYNTIVEHAKLLEKIIIDGTQLKQWHTLHINEDDDSILKQSITDKHLTFTLAADKTFKNETDLHSIISQINANPNLFDLSSGRVFYCQILRQQIAPNENYDKEIIKNSDVLVIGFHHVAIDHSTFPIFFNDLWNTYNSHVTYLDDEKSLQYIDYAVHERLIDMTLSREFWRLQLEGCNLKRQLSLPIDQHCLSNNGRSGFASTMQITFDRKISSSFLNYASLHHLTLFQLGLATFYTFLFKLTYSQTDLCISCLNANRYRSELQTMIGMFTSILPYCMQLDPRWSFDEVTKHVREKCLSILEHSHYPLQHILRDFHLDQSTAPFLQTVFDFMTESSVSDQFTFDDVILQPISLKEFPGLAKFDFMLTFYYDPILGDDILSCDFICSRDLFEDTTVTKIKERFEYLFEQLFSMNLNVNQADLVASSIAKLTLILPDEMNEMQHVAFYRQSNVTNEESSLLTLLLDSFFLWSTLFL</sequence>
<dbReference type="GO" id="GO:0043041">
    <property type="term" value="P:amino acid activation for nonribosomal peptide biosynthetic process"/>
    <property type="evidence" value="ECO:0007669"/>
    <property type="project" value="TreeGrafter"/>
</dbReference>
<dbReference type="InterPro" id="IPR042099">
    <property type="entry name" value="ANL_N_sf"/>
</dbReference>
<dbReference type="NCBIfam" id="TIGR01733">
    <property type="entry name" value="AA-adenyl-dom"/>
    <property type="match status" value="1"/>
</dbReference>
<evidence type="ECO:0000256" key="4">
    <source>
        <dbReference type="ARBA" id="ARBA00029454"/>
    </source>
</evidence>
<keyword evidence="9" id="KW-1185">Reference proteome</keyword>
<reference evidence="7" key="1">
    <citation type="submission" date="2021-02" db="EMBL/GenBank/DDBJ databases">
        <authorList>
            <person name="Nowell W R."/>
        </authorList>
    </citation>
    <scope>NUCLEOTIDE SEQUENCE</scope>
</reference>
<dbReference type="PROSITE" id="PS00455">
    <property type="entry name" value="AMP_BINDING"/>
    <property type="match status" value="1"/>
</dbReference>
<evidence type="ECO:0000259" key="6">
    <source>
        <dbReference type="Pfam" id="PF00668"/>
    </source>
</evidence>
<keyword evidence="3" id="KW-0436">Ligase</keyword>
<dbReference type="Proteomes" id="UP000663877">
    <property type="component" value="Unassembled WGS sequence"/>
</dbReference>
<feature type="domain" description="Condensation" evidence="6">
    <location>
        <begin position="63"/>
        <end position="476"/>
    </location>
</feature>
<dbReference type="Proteomes" id="UP000663832">
    <property type="component" value="Unassembled WGS sequence"/>
</dbReference>
<name>A0A814YRX8_9BILA</name>
<dbReference type="EMBL" id="CAJNOI010000302">
    <property type="protein sequence ID" value="CAF1233842.1"/>
    <property type="molecule type" value="Genomic_DNA"/>
</dbReference>
<dbReference type="InterPro" id="IPR020845">
    <property type="entry name" value="AMP-binding_CS"/>
</dbReference>
<proteinExistence type="inferred from homology"/>
<comment type="caution">
    <text evidence="7">The sequence shown here is derived from an EMBL/GenBank/DDBJ whole genome shotgun (WGS) entry which is preliminary data.</text>
</comment>
<comment type="similarity">
    <text evidence="4">Belongs to the NRP synthetase family.</text>
</comment>